<dbReference type="EMBL" id="JBHUPD010000003">
    <property type="protein sequence ID" value="MFD2873603.1"/>
    <property type="molecule type" value="Genomic_DNA"/>
</dbReference>
<gene>
    <name evidence="2" type="ORF">ACFS5N_14050</name>
</gene>
<dbReference type="Gene3D" id="3.30.2310.20">
    <property type="entry name" value="RelE-like"/>
    <property type="match status" value="1"/>
</dbReference>
<dbReference type="InterPro" id="IPR007712">
    <property type="entry name" value="RelE/ParE_toxin"/>
</dbReference>
<organism evidence="2 3">
    <name type="scientific">Mucilaginibacter ximonensis</name>
    <dbReference type="NCBI Taxonomy" id="538021"/>
    <lineage>
        <taxon>Bacteria</taxon>
        <taxon>Pseudomonadati</taxon>
        <taxon>Bacteroidota</taxon>
        <taxon>Sphingobacteriia</taxon>
        <taxon>Sphingobacteriales</taxon>
        <taxon>Sphingobacteriaceae</taxon>
        <taxon>Mucilaginibacter</taxon>
    </lineage>
</organism>
<evidence type="ECO:0000313" key="2">
    <source>
        <dbReference type="EMBL" id="MFD2873603.1"/>
    </source>
</evidence>
<sequence length="97" mass="11451">MQFKVVFTDEADDTFDLIGRQILERWGEQELFKFRSRVYKVIDTISKSPLIFQVVDGTANLRKAVIHGNCSIFYEIKGNIISISFFWDNRQDPIFRQ</sequence>
<dbReference type="Pfam" id="PF05016">
    <property type="entry name" value="ParE_toxin"/>
    <property type="match status" value="1"/>
</dbReference>
<name>A0ABW5YE02_9SPHI</name>
<keyword evidence="1" id="KW-1277">Toxin-antitoxin system</keyword>
<evidence type="ECO:0000256" key="1">
    <source>
        <dbReference type="ARBA" id="ARBA00022649"/>
    </source>
</evidence>
<accession>A0ABW5YE02</accession>
<dbReference type="InterPro" id="IPR035093">
    <property type="entry name" value="RelE/ParE_toxin_dom_sf"/>
</dbReference>
<comment type="caution">
    <text evidence="2">The sequence shown here is derived from an EMBL/GenBank/DDBJ whole genome shotgun (WGS) entry which is preliminary data.</text>
</comment>
<keyword evidence="3" id="KW-1185">Reference proteome</keyword>
<dbReference type="RefSeq" id="WP_377186697.1">
    <property type="nucleotide sequence ID" value="NZ_JBHUPD010000003.1"/>
</dbReference>
<dbReference type="Proteomes" id="UP001597557">
    <property type="component" value="Unassembled WGS sequence"/>
</dbReference>
<evidence type="ECO:0000313" key="3">
    <source>
        <dbReference type="Proteomes" id="UP001597557"/>
    </source>
</evidence>
<proteinExistence type="predicted"/>
<reference evidence="3" key="1">
    <citation type="journal article" date="2019" name="Int. J. Syst. Evol. Microbiol.">
        <title>The Global Catalogue of Microorganisms (GCM) 10K type strain sequencing project: providing services to taxonomists for standard genome sequencing and annotation.</title>
        <authorList>
            <consortium name="The Broad Institute Genomics Platform"/>
            <consortium name="The Broad Institute Genome Sequencing Center for Infectious Disease"/>
            <person name="Wu L."/>
            <person name="Ma J."/>
        </authorList>
    </citation>
    <scope>NUCLEOTIDE SEQUENCE [LARGE SCALE GENOMIC DNA]</scope>
    <source>
        <strain evidence="3">KCTC 22437</strain>
    </source>
</reference>
<protein>
    <submittedName>
        <fullName evidence="2">Type II toxin-antitoxin system RelE/ParE family toxin</fullName>
    </submittedName>
</protein>